<dbReference type="EMBL" id="OU466860">
    <property type="protein sequence ID" value="CAH2058706.1"/>
    <property type="molecule type" value="Genomic_DNA"/>
</dbReference>
<proteinExistence type="predicted"/>
<reference evidence="2 3" key="1">
    <citation type="submission" date="2022-03" db="EMBL/GenBank/DDBJ databases">
        <authorList>
            <person name="Nunn A."/>
            <person name="Chopra R."/>
            <person name="Nunn A."/>
            <person name="Contreras Garrido A."/>
        </authorList>
    </citation>
    <scope>NUCLEOTIDE SEQUENCE [LARGE SCALE GENOMIC DNA]</scope>
</reference>
<organism evidence="2 3">
    <name type="scientific">Thlaspi arvense</name>
    <name type="common">Field penny-cress</name>
    <dbReference type="NCBI Taxonomy" id="13288"/>
    <lineage>
        <taxon>Eukaryota</taxon>
        <taxon>Viridiplantae</taxon>
        <taxon>Streptophyta</taxon>
        <taxon>Embryophyta</taxon>
        <taxon>Tracheophyta</taxon>
        <taxon>Spermatophyta</taxon>
        <taxon>Magnoliopsida</taxon>
        <taxon>eudicotyledons</taxon>
        <taxon>Gunneridae</taxon>
        <taxon>Pentapetalae</taxon>
        <taxon>rosids</taxon>
        <taxon>malvids</taxon>
        <taxon>Brassicales</taxon>
        <taxon>Brassicaceae</taxon>
        <taxon>Thlaspideae</taxon>
        <taxon>Thlaspi</taxon>
    </lineage>
</organism>
<accession>A0AAU9S573</accession>
<gene>
    <name evidence="2" type="ORF">TAV2_LOCUS14794</name>
</gene>
<dbReference type="AlphaFoldDB" id="A0AAU9S573"/>
<dbReference type="PANTHER" id="PTHR46248:SF4">
    <property type="entry name" value="OS01G0147800 PROTEIN"/>
    <property type="match status" value="1"/>
</dbReference>
<evidence type="ECO:0000313" key="3">
    <source>
        <dbReference type="Proteomes" id="UP000836841"/>
    </source>
</evidence>
<sequence length="488" mass="55255">MKFEELLMEASQQHSNKRHDLEEGVMHLKEKLEKEEALSRSLRSVFDGSVVSLPSLSSLFLPPQAIPIRIPLHINRMSRPKNRGAEAQIVLRTETNARDDRAEEDIGKTESCTVSSTHSRLSSYAPDFLDATSSGGFTDELNGLSRTQMGRVRKGLRLVEVKSKDDPNEISEQLIHCLIGIYLELNQVSSKTKEDVAFSRGPSSCSRKSNTYSYYQNAMSLDPYHVLPDSSGGFTRDIGPYKNFIHISRNSIDVTRFTHYCSPAVPRLSVLMEKLSEVDLSFLTYKQKLAFWINIYNACIMHAFLEYGLPSSHNRLLTLMNKASLNVGGIVLNALAIEHFVLRHPCEPEHDSLDEKETLLRHTYGLGYSEPNVTFALCRGSWSSPALRVYTADEVVNDLGRARVEYLEASVGVSSKKKIVVPQLLQWHMKDFADDIESLLEWIYSQLPRSGNLKAMVMECLKRKAKVPLAKMVEIQTYGHEFRYLLSF</sequence>
<evidence type="ECO:0000259" key="1">
    <source>
        <dbReference type="Pfam" id="PF04784"/>
    </source>
</evidence>
<dbReference type="Pfam" id="PF04784">
    <property type="entry name" value="DUF547"/>
    <property type="match status" value="1"/>
</dbReference>
<evidence type="ECO:0000313" key="2">
    <source>
        <dbReference type="EMBL" id="CAH2058706.1"/>
    </source>
</evidence>
<name>A0AAU9S573_THLAR</name>
<dbReference type="InterPro" id="IPR006869">
    <property type="entry name" value="DUF547"/>
</dbReference>
<dbReference type="PANTHER" id="PTHR46248">
    <property type="entry name" value="EXPRESSED PROTEIN"/>
    <property type="match status" value="1"/>
</dbReference>
<keyword evidence="3" id="KW-1185">Reference proteome</keyword>
<feature type="domain" description="DUF547" evidence="1">
    <location>
        <begin position="281"/>
        <end position="407"/>
    </location>
</feature>
<protein>
    <recommendedName>
        <fullName evidence="1">DUF547 domain-containing protein</fullName>
    </recommendedName>
</protein>
<dbReference type="Proteomes" id="UP000836841">
    <property type="component" value="Chromosome 4"/>
</dbReference>